<evidence type="ECO:0000313" key="2">
    <source>
        <dbReference type="Proteomes" id="UP000000746"/>
    </source>
</evidence>
<sequence>MYRPSGSISLKVRFCCWQYGWTPQPNAVLDFDKNFLEAGNVLPVLSFCMIQQEKNHVY</sequence>
<keyword evidence="2" id="KW-1185">Reference proteome</keyword>
<dbReference type="Proteomes" id="UP000000746">
    <property type="component" value="Chromosome"/>
</dbReference>
<dbReference type="EMBL" id="CU928145">
    <property type="protein sequence ID" value="CAV00515.1"/>
    <property type="molecule type" value="Genomic_DNA"/>
</dbReference>
<accession>B7L6Y4</accession>
<organism evidence="1 2">
    <name type="scientific">Escherichia coli (strain 55989 / EAEC)</name>
    <dbReference type="NCBI Taxonomy" id="585055"/>
    <lineage>
        <taxon>Bacteria</taxon>
        <taxon>Pseudomonadati</taxon>
        <taxon>Pseudomonadota</taxon>
        <taxon>Gammaproteobacteria</taxon>
        <taxon>Enterobacterales</taxon>
        <taxon>Enterobacteriaceae</taxon>
        <taxon>Escherichia</taxon>
    </lineage>
</organism>
<dbReference type="HOGENOM" id="CLU_2972160_0_0_6"/>
<dbReference type="AlphaFoldDB" id="B7L6Y4"/>
<reference evidence="2" key="1">
    <citation type="journal article" date="2009" name="PLoS Genet.">
        <title>Organised genome dynamics in the Escherichia coli species results in highly diverse adaptive paths.</title>
        <authorList>
            <person name="Touchon M."/>
            <person name="Hoede C."/>
            <person name="Tenaillon O."/>
            <person name="Barbe V."/>
            <person name="Baeriswyl S."/>
            <person name="Bidet P."/>
            <person name="Bingen E."/>
            <person name="Bonacorsi S."/>
            <person name="Bouchier C."/>
            <person name="Bouvet O."/>
            <person name="Calteau A."/>
            <person name="Chiapello H."/>
            <person name="Clermont O."/>
            <person name="Cruveiller S."/>
            <person name="Danchin A."/>
            <person name="Diard M."/>
            <person name="Dossat C."/>
            <person name="Karoui M.E."/>
            <person name="Frapy E."/>
            <person name="Garry L."/>
            <person name="Ghigo J.M."/>
            <person name="Gilles A.M."/>
            <person name="Johnson J."/>
            <person name="Le Bouguenec C."/>
            <person name="Lescat M."/>
            <person name="Mangenot S."/>
            <person name="Martinez-Jehanne V."/>
            <person name="Matic I."/>
            <person name="Nassif X."/>
            <person name="Oztas S."/>
            <person name="Petit M.A."/>
            <person name="Pichon C."/>
            <person name="Rouy Z."/>
            <person name="Ruf C.S."/>
            <person name="Schneider D."/>
            <person name="Tourret J."/>
            <person name="Vacherie B."/>
            <person name="Vallenet D."/>
            <person name="Medigue C."/>
            <person name="Rocha E.P.C."/>
            <person name="Denamur E."/>
        </authorList>
    </citation>
    <scope>NUCLEOTIDE SEQUENCE [LARGE SCALE GENOMIC DNA]</scope>
    <source>
        <strain evidence="2">55989 / EAEC</strain>
    </source>
</reference>
<protein>
    <submittedName>
        <fullName evidence="1">Uncharacterized protein</fullName>
    </submittedName>
</protein>
<dbReference type="KEGG" id="eck:EC55989_4024"/>
<name>B7L6Y4_ECO55</name>
<gene>
    <name evidence="1" type="ordered locus">EC55989_4024</name>
</gene>
<proteinExistence type="predicted"/>
<evidence type="ECO:0000313" key="1">
    <source>
        <dbReference type="EMBL" id="CAV00515.1"/>
    </source>
</evidence>